<evidence type="ECO:0000256" key="2">
    <source>
        <dbReference type="ARBA" id="ARBA00009199"/>
    </source>
</evidence>
<dbReference type="InterPro" id="IPR000120">
    <property type="entry name" value="Amidase"/>
</dbReference>
<dbReference type="SUPFAM" id="SSF75304">
    <property type="entry name" value="Amidase signature (AS) enzymes"/>
    <property type="match status" value="1"/>
</dbReference>
<feature type="domain" description="Amidase" evidence="4">
    <location>
        <begin position="28"/>
        <end position="457"/>
    </location>
</feature>
<name>A0A508T1D6_9BRAD</name>
<accession>A0A508T1D6</accession>
<proteinExistence type="inferred from homology"/>
<gene>
    <name evidence="5" type="primary">nylA_2</name>
    <name evidence="5" type="ORF">CI1B_25230</name>
</gene>
<evidence type="ECO:0000313" key="6">
    <source>
        <dbReference type="Proteomes" id="UP000328092"/>
    </source>
</evidence>
<dbReference type="Gene3D" id="3.90.1300.10">
    <property type="entry name" value="Amidase signature (AS) domain"/>
    <property type="match status" value="1"/>
</dbReference>
<dbReference type="GO" id="GO:0016787">
    <property type="term" value="F:hydrolase activity"/>
    <property type="evidence" value="ECO:0007669"/>
    <property type="project" value="UniProtKB-KW"/>
</dbReference>
<dbReference type="PANTHER" id="PTHR11895">
    <property type="entry name" value="TRANSAMIDASE"/>
    <property type="match status" value="1"/>
</dbReference>
<dbReference type="EMBL" id="CAADFC020000009">
    <property type="protein sequence ID" value="VIO69132.1"/>
    <property type="molecule type" value="Genomic_DNA"/>
</dbReference>
<comment type="function">
    <text evidence="1">Hydrolyzes indole-3-acetamide (IAM) into indole-3-acetic acid (IAA).</text>
</comment>
<evidence type="ECO:0000256" key="3">
    <source>
        <dbReference type="ARBA" id="ARBA00021874"/>
    </source>
</evidence>
<comment type="similarity">
    <text evidence="2">Belongs to the amidase family.</text>
</comment>
<dbReference type="PROSITE" id="PS00571">
    <property type="entry name" value="AMIDASES"/>
    <property type="match status" value="1"/>
</dbReference>
<protein>
    <recommendedName>
        <fullName evidence="3">Indoleacetamide hydrolase</fullName>
    </recommendedName>
</protein>
<evidence type="ECO:0000256" key="1">
    <source>
        <dbReference type="ARBA" id="ARBA00003871"/>
    </source>
</evidence>
<dbReference type="InterPro" id="IPR023631">
    <property type="entry name" value="Amidase_dom"/>
</dbReference>
<dbReference type="Pfam" id="PF01425">
    <property type="entry name" value="Amidase"/>
    <property type="match status" value="1"/>
</dbReference>
<dbReference type="InterPro" id="IPR036928">
    <property type="entry name" value="AS_sf"/>
</dbReference>
<dbReference type="OrthoDB" id="9777859at2"/>
<dbReference type="Proteomes" id="UP000328092">
    <property type="component" value="Unassembled WGS sequence"/>
</dbReference>
<keyword evidence="5" id="KW-0378">Hydrolase</keyword>
<dbReference type="PANTHER" id="PTHR11895:SF7">
    <property type="entry name" value="GLUTAMYL-TRNA(GLN) AMIDOTRANSFERASE SUBUNIT A, MITOCHONDRIAL"/>
    <property type="match status" value="1"/>
</dbReference>
<evidence type="ECO:0000259" key="4">
    <source>
        <dbReference type="Pfam" id="PF01425"/>
    </source>
</evidence>
<reference evidence="5" key="1">
    <citation type="submission" date="2019-02" db="EMBL/GenBank/DDBJ databases">
        <authorList>
            <person name="Pothier F.J."/>
        </authorList>
    </citation>
    <scope>NUCLEOTIDE SEQUENCE</scope>
    <source>
        <strain evidence="5">CI-1B</strain>
    </source>
</reference>
<evidence type="ECO:0000313" key="5">
    <source>
        <dbReference type="EMBL" id="VIO69132.1"/>
    </source>
</evidence>
<dbReference type="AlphaFoldDB" id="A0A508T1D6"/>
<dbReference type="InterPro" id="IPR020556">
    <property type="entry name" value="Amidase_CS"/>
</dbReference>
<sequence length="482" mass="52120">MRLSEYVGHDATGLAALVRKGEVTPLELTRLARQAHDEVNPRINAVIEFYEDAEAIVGADEGSFCGVPFLRKDTGAAEAGRLQEEGSRLFKGCRSNRDSYFFRRARDSGLRTLGRTTIPELGTSGFTESILHGITRNPWDLERSAGGSSGGSAAAVAAGITPLAHGNDGGGSIRTPASWCGLVGLNPSRGRVSGGPDSQDESFGIPREFVLCRTVRDMAAALDVFSGPHAGDPFIIIQPNRPYREELSRPTGELRVGVARTKWGEVDLDPEVLAAVDSTAALLEEMGHIVTEIEPPCGLAERKRLRLKILHGRFNLRASWLEDAARTMGRAINADTLEPINLKLHEYCRNPSLFRAGEFHEALRTLRARVGEAIHPYDILLTPAMPTAALPHTGIYSTPNPTLSATEFMEANEALYQYLGVFNVTGQPSVSLPLVQSKSGLPIGIQVVGRFGDEATLVRVARDLEEARPWTGRLASVRAGAV</sequence>
<comment type="caution">
    <text evidence="5">The sequence shown here is derived from an EMBL/GenBank/DDBJ whole genome shotgun (WGS) entry which is preliminary data.</text>
</comment>
<keyword evidence="6" id="KW-1185">Reference proteome</keyword>
<dbReference type="RefSeq" id="WP_139859341.1">
    <property type="nucleotide sequence ID" value="NZ_CAADFC020000009.1"/>
</dbReference>
<organism evidence="5 6">
    <name type="scientific">Bradyrhizobium ivorense</name>
    <dbReference type="NCBI Taxonomy" id="2511166"/>
    <lineage>
        <taxon>Bacteria</taxon>
        <taxon>Pseudomonadati</taxon>
        <taxon>Pseudomonadota</taxon>
        <taxon>Alphaproteobacteria</taxon>
        <taxon>Hyphomicrobiales</taxon>
        <taxon>Nitrobacteraceae</taxon>
        <taxon>Bradyrhizobium</taxon>
    </lineage>
</organism>